<proteinExistence type="predicted"/>
<keyword evidence="5" id="KW-1185">Reference proteome</keyword>
<dbReference type="Proteomes" id="UP000597338">
    <property type="component" value="Unassembled WGS sequence"/>
</dbReference>
<evidence type="ECO:0000259" key="2">
    <source>
        <dbReference type="Pfam" id="PF04773"/>
    </source>
</evidence>
<reference evidence="5" key="1">
    <citation type="journal article" date="2019" name="Int. J. Syst. Evol. Microbiol.">
        <title>The Global Catalogue of Microorganisms (GCM) 10K type strain sequencing project: providing services to taxonomists for standard genome sequencing and annotation.</title>
        <authorList>
            <consortium name="The Broad Institute Genomics Platform"/>
            <consortium name="The Broad Institute Genome Sequencing Center for Infectious Disease"/>
            <person name="Wu L."/>
            <person name="Ma J."/>
        </authorList>
    </citation>
    <scope>NUCLEOTIDE SEQUENCE [LARGE SCALE GENOMIC DNA]</scope>
    <source>
        <strain evidence="5">CGMCC 1.15342</strain>
    </source>
</reference>
<keyword evidence="1" id="KW-0812">Transmembrane</keyword>
<keyword evidence="1" id="KW-0472">Membrane</keyword>
<comment type="caution">
    <text evidence="4">The sequence shown here is derived from an EMBL/GenBank/DDBJ whole genome shotgun (WGS) entry which is preliminary data.</text>
</comment>
<evidence type="ECO:0000259" key="3">
    <source>
        <dbReference type="Pfam" id="PF16344"/>
    </source>
</evidence>
<dbReference type="Gene3D" id="2.60.120.1440">
    <property type="match status" value="1"/>
</dbReference>
<sequence>MYENAIHIGQLIVRYIKDELTDEEAKMLADLARRDENIQRIIDEYKDTVNVQKRLTQLSTLDTVNAWKNVTRNVRTRKTSFAYLKYAAGILLLITTAVWLLVFRTSLRSPVNITTPPANDAPPGENLATLTLANGKKIALGNGSVEVQEVNGSTVYGKKGELDYFSFDKQRAKHTSAPMNVLVVPRAGKYRLILPDSSVVWLNSQSKIEFPASFSTTERRVVLYGEAYFDIIKDPERPFKISVGDQEIRVLGTAFNISAYESSHVQTVVVNGSVSVKAGGHTAVVEAGFAATSHLSEISVHTANIEKALAWKNGYFFFSEDSLSEIMEQLARWYDVEVTYDVPLPPDRFGGSISRDMKLSQVLEMLEEISGLSYEFNGRKLTVKQSNH</sequence>
<dbReference type="PANTHER" id="PTHR30273:SF2">
    <property type="entry name" value="PROTEIN FECR"/>
    <property type="match status" value="1"/>
</dbReference>
<dbReference type="EMBL" id="BMIK01000038">
    <property type="protein sequence ID" value="GGC50052.1"/>
    <property type="molecule type" value="Genomic_DNA"/>
</dbReference>
<keyword evidence="1" id="KW-1133">Transmembrane helix</keyword>
<dbReference type="InterPro" id="IPR012373">
    <property type="entry name" value="Ferrdict_sens_TM"/>
</dbReference>
<feature type="domain" description="FecR protein" evidence="2">
    <location>
        <begin position="186"/>
        <end position="274"/>
    </location>
</feature>
<dbReference type="PANTHER" id="PTHR30273">
    <property type="entry name" value="PERIPLASMIC SIGNAL SENSOR AND SIGMA FACTOR ACTIVATOR FECR-RELATED"/>
    <property type="match status" value="1"/>
</dbReference>
<dbReference type="Pfam" id="PF16344">
    <property type="entry name" value="FecR_C"/>
    <property type="match status" value="1"/>
</dbReference>
<organism evidence="4 5">
    <name type="scientific">Parapedobacter defluvii</name>
    <dbReference type="NCBI Taxonomy" id="2045106"/>
    <lineage>
        <taxon>Bacteria</taxon>
        <taxon>Pseudomonadati</taxon>
        <taxon>Bacteroidota</taxon>
        <taxon>Sphingobacteriia</taxon>
        <taxon>Sphingobacteriales</taxon>
        <taxon>Sphingobacteriaceae</taxon>
        <taxon>Parapedobacter</taxon>
    </lineage>
</organism>
<dbReference type="Gene3D" id="3.55.50.30">
    <property type="match status" value="1"/>
</dbReference>
<evidence type="ECO:0000256" key="1">
    <source>
        <dbReference type="SAM" id="Phobius"/>
    </source>
</evidence>
<dbReference type="InterPro" id="IPR006860">
    <property type="entry name" value="FecR"/>
</dbReference>
<dbReference type="Pfam" id="PF04773">
    <property type="entry name" value="FecR"/>
    <property type="match status" value="1"/>
</dbReference>
<name>A0ABQ1MZW8_9SPHI</name>
<gene>
    <name evidence="4" type="ORF">GCM10011386_47900</name>
</gene>
<feature type="domain" description="Protein FecR C-terminal" evidence="3">
    <location>
        <begin position="315"/>
        <end position="383"/>
    </location>
</feature>
<accession>A0ABQ1MZW8</accession>
<feature type="transmembrane region" description="Helical" evidence="1">
    <location>
        <begin position="82"/>
        <end position="102"/>
    </location>
</feature>
<dbReference type="RefSeq" id="WP_188754014.1">
    <property type="nucleotide sequence ID" value="NZ_BMIK01000038.1"/>
</dbReference>
<protein>
    <submittedName>
        <fullName evidence="4">Iron dicitrate transporter FecR</fullName>
    </submittedName>
</protein>
<evidence type="ECO:0000313" key="5">
    <source>
        <dbReference type="Proteomes" id="UP000597338"/>
    </source>
</evidence>
<evidence type="ECO:0000313" key="4">
    <source>
        <dbReference type="EMBL" id="GGC50052.1"/>
    </source>
</evidence>
<dbReference type="InterPro" id="IPR032508">
    <property type="entry name" value="FecR_C"/>
</dbReference>